<keyword evidence="1" id="KW-0732">Signal</keyword>
<name>A0A9P9ER30_9HYPO</name>
<protein>
    <submittedName>
        <fullName evidence="2">Uncharacterized protein</fullName>
    </submittedName>
</protein>
<keyword evidence="3" id="KW-1185">Reference proteome</keyword>
<feature type="signal peptide" evidence="1">
    <location>
        <begin position="1"/>
        <end position="19"/>
    </location>
</feature>
<comment type="caution">
    <text evidence="2">The sequence shown here is derived from an EMBL/GenBank/DDBJ whole genome shotgun (WGS) entry which is preliminary data.</text>
</comment>
<dbReference type="EMBL" id="JAGMUU010000012">
    <property type="protein sequence ID" value="KAH7141576.1"/>
    <property type="molecule type" value="Genomic_DNA"/>
</dbReference>
<organism evidence="2 3">
    <name type="scientific">Dactylonectria estremocensis</name>
    <dbReference type="NCBI Taxonomy" id="1079267"/>
    <lineage>
        <taxon>Eukaryota</taxon>
        <taxon>Fungi</taxon>
        <taxon>Dikarya</taxon>
        <taxon>Ascomycota</taxon>
        <taxon>Pezizomycotina</taxon>
        <taxon>Sordariomycetes</taxon>
        <taxon>Hypocreomycetidae</taxon>
        <taxon>Hypocreales</taxon>
        <taxon>Nectriaceae</taxon>
        <taxon>Dactylonectria</taxon>
    </lineage>
</organism>
<reference evidence="2" key="1">
    <citation type="journal article" date="2021" name="Nat. Commun.">
        <title>Genetic determinants of endophytism in the Arabidopsis root mycobiome.</title>
        <authorList>
            <person name="Mesny F."/>
            <person name="Miyauchi S."/>
            <person name="Thiergart T."/>
            <person name="Pickel B."/>
            <person name="Atanasova L."/>
            <person name="Karlsson M."/>
            <person name="Huettel B."/>
            <person name="Barry K.W."/>
            <person name="Haridas S."/>
            <person name="Chen C."/>
            <person name="Bauer D."/>
            <person name="Andreopoulos W."/>
            <person name="Pangilinan J."/>
            <person name="LaButti K."/>
            <person name="Riley R."/>
            <person name="Lipzen A."/>
            <person name="Clum A."/>
            <person name="Drula E."/>
            <person name="Henrissat B."/>
            <person name="Kohler A."/>
            <person name="Grigoriev I.V."/>
            <person name="Martin F.M."/>
            <person name="Hacquard S."/>
        </authorList>
    </citation>
    <scope>NUCLEOTIDE SEQUENCE</scope>
    <source>
        <strain evidence="2">MPI-CAGE-AT-0021</strain>
    </source>
</reference>
<gene>
    <name evidence="2" type="ORF">B0J13DRAFT_557053</name>
</gene>
<sequence length="148" mass="16500">MPTMRVTLIIAYLATLGTGLRMDVYSDKNCKDKTGSYNCGPIWKKCHQLSHSVRSYQIVEESDTCGSHLWDTLVLYTSKTQCNPRTLNGGAGRAGCEKHGCMPTYNEDATEKYSTTCGLGPEARQPCCTEKLRPGYHGESGYVMDRWD</sequence>
<evidence type="ECO:0000313" key="3">
    <source>
        <dbReference type="Proteomes" id="UP000717696"/>
    </source>
</evidence>
<dbReference type="AlphaFoldDB" id="A0A9P9ER30"/>
<evidence type="ECO:0000313" key="2">
    <source>
        <dbReference type="EMBL" id="KAH7141576.1"/>
    </source>
</evidence>
<proteinExistence type="predicted"/>
<evidence type="ECO:0000256" key="1">
    <source>
        <dbReference type="SAM" id="SignalP"/>
    </source>
</evidence>
<feature type="chain" id="PRO_5040376803" evidence="1">
    <location>
        <begin position="20"/>
        <end position="148"/>
    </location>
</feature>
<accession>A0A9P9ER30</accession>
<dbReference type="Proteomes" id="UP000717696">
    <property type="component" value="Unassembled WGS sequence"/>
</dbReference>